<dbReference type="Pfam" id="PF08666">
    <property type="entry name" value="SAF"/>
    <property type="match status" value="1"/>
</dbReference>
<feature type="domain" description="AFP-like" evidence="1">
    <location>
        <begin position="54"/>
        <end position="118"/>
    </location>
</feature>
<comment type="caution">
    <text evidence="2">The sequence shown here is derived from an EMBL/GenBank/DDBJ whole genome shotgun (WGS) entry which is preliminary data.</text>
</comment>
<dbReference type="AlphaFoldDB" id="A0A840L920"/>
<dbReference type="PROSITE" id="PS50844">
    <property type="entry name" value="AFP_LIKE"/>
    <property type="match status" value="1"/>
</dbReference>
<sequence>MKIPSIKSLKVNKTWLGLGAALGIGLIAALAARSYLSNQIEQINAKGKGERVAVVVAKGDLPKGALLSADNLAVREIPAEYAHSTALSPDQFERVEGQSLAMPLRAGEMVMWGLLEPQRPATFSARVEAGRRALTLAVDEISSISGMLEPGDAIDLIATLDLPGGKRTVPVMQGVKVLATGQRAVDDAKSGERRNYSTVTLDTDPQQAQILIQVRERGRITALLRNPGDQAVLPGIPRDLAAWLNGKGGDMGDGKTVPVLYGGGLTRLAPEALNLPGAATDAKAVQGADASQAAELARALSGSP</sequence>
<dbReference type="SMART" id="SM00858">
    <property type="entry name" value="SAF"/>
    <property type="match status" value="1"/>
</dbReference>
<reference evidence="2 3" key="1">
    <citation type="submission" date="2020-08" db="EMBL/GenBank/DDBJ databases">
        <title>Functional genomics of gut bacteria from endangered species of beetles.</title>
        <authorList>
            <person name="Carlos-Shanley C."/>
        </authorList>
    </citation>
    <scope>NUCLEOTIDE SEQUENCE [LARGE SCALE GENOMIC DNA]</scope>
    <source>
        <strain evidence="2 3">S00239</strain>
    </source>
</reference>
<gene>
    <name evidence="2" type="ORF">HNP55_001144</name>
</gene>
<dbReference type="InterPro" id="IPR013974">
    <property type="entry name" value="SAF"/>
</dbReference>
<dbReference type="RefSeq" id="WP_184297105.1">
    <property type="nucleotide sequence ID" value="NZ_JACHLP010000002.1"/>
</dbReference>
<evidence type="ECO:0000259" key="1">
    <source>
        <dbReference type="PROSITE" id="PS50844"/>
    </source>
</evidence>
<evidence type="ECO:0000313" key="2">
    <source>
        <dbReference type="EMBL" id="MBB4842629.1"/>
    </source>
</evidence>
<dbReference type="InterPro" id="IPR017592">
    <property type="entry name" value="Pilus_assmbl_Flp-typ_CpaB"/>
</dbReference>
<name>A0A840L920_9BURK</name>
<protein>
    <submittedName>
        <fullName evidence="2">Pilus assembly protein CpaB</fullName>
    </submittedName>
</protein>
<proteinExistence type="predicted"/>
<dbReference type="Proteomes" id="UP000562027">
    <property type="component" value="Unassembled WGS sequence"/>
</dbReference>
<accession>A0A840L920</accession>
<dbReference type="EMBL" id="JACHLP010000002">
    <property type="protein sequence ID" value="MBB4842629.1"/>
    <property type="molecule type" value="Genomic_DNA"/>
</dbReference>
<dbReference type="NCBIfam" id="TIGR03177">
    <property type="entry name" value="pilus_cpaB"/>
    <property type="match status" value="1"/>
</dbReference>
<dbReference type="InterPro" id="IPR006190">
    <property type="entry name" value="SAF_AFP_Neu5Ac"/>
</dbReference>
<dbReference type="CDD" id="cd11614">
    <property type="entry name" value="SAF_CpaB_FlgA_like"/>
    <property type="match status" value="1"/>
</dbReference>
<dbReference type="InterPro" id="IPR031571">
    <property type="entry name" value="RcpC_dom"/>
</dbReference>
<dbReference type="Pfam" id="PF16976">
    <property type="entry name" value="RcpC"/>
    <property type="match status" value="1"/>
</dbReference>
<organism evidence="2 3">
    <name type="scientific">Roseateles oligotrophus</name>
    <dbReference type="NCBI Taxonomy" id="1769250"/>
    <lineage>
        <taxon>Bacteria</taxon>
        <taxon>Pseudomonadati</taxon>
        <taxon>Pseudomonadota</taxon>
        <taxon>Betaproteobacteria</taxon>
        <taxon>Burkholderiales</taxon>
        <taxon>Sphaerotilaceae</taxon>
        <taxon>Roseateles</taxon>
    </lineage>
</organism>
<keyword evidence="3" id="KW-1185">Reference proteome</keyword>
<evidence type="ECO:0000313" key="3">
    <source>
        <dbReference type="Proteomes" id="UP000562027"/>
    </source>
</evidence>